<dbReference type="SMART" id="SM00895">
    <property type="entry name" value="FCD"/>
    <property type="match status" value="1"/>
</dbReference>
<dbReference type="Pfam" id="PF07729">
    <property type="entry name" value="FCD"/>
    <property type="match status" value="1"/>
</dbReference>
<proteinExistence type="predicted"/>
<dbReference type="Gene3D" id="1.20.120.530">
    <property type="entry name" value="GntR ligand-binding domain-like"/>
    <property type="match status" value="1"/>
</dbReference>
<keyword evidence="3" id="KW-0804">Transcription</keyword>
<dbReference type="CDD" id="cd07377">
    <property type="entry name" value="WHTH_GntR"/>
    <property type="match status" value="1"/>
</dbReference>
<feature type="domain" description="HTH gntR-type" evidence="4">
    <location>
        <begin position="1"/>
        <end position="45"/>
    </location>
</feature>
<dbReference type="PANTHER" id="PTHR43537:SF44">
    <property type="entry name" value="GNTR FAMILY REGULATORY PROTEIN"/>
    <property type="match status" value="1"/>
</dbReference>
<keyword evidence="2 5" id="KW-0238">DNA-binding</keyword>
<dbReference type="GO" id="GO:0003700">
    <property type="term" value="F:DNA-binding transcription factor activity"/>
    <property type="evidence" value="ECO:0007669"/>
    <property type="project" value="InterPro"/>
</dbReference>
<dbReference type="SUPFAM" id="SSF48008">
    <property type="entry name" value="GntR ligand-binding domain-like"/>
    <property type="match status" value="1"/>
</dbReference>
<dbReference type="InterPro" id="IPR036388">
    <property type="entry name" value="WH-like_DNA-bd_sf"/>
</dbReference>
<keyword evidence="1" id="KW-0805">Transcription regulation</keyword>
<dbReference type="SUPFAM" id="SSF46785">
    <property type="entry name" value="Winged helix' DNA-binding domain"/>
    <property type="match status" value="1"/>
</dbReference>
<dbReference type="GO" id="GO:0003677">
    <property type="term" value="F:DNA binding"/>
    <property type="evidence" value="ECO:0007669"/>
    <property type="project" value="UniProtKB-KW"/>
</dbReference>
<dbReference type="AlphaFoldDB" id="A0A1I1WND3"/>
<evidence type="ECO:0000313" key="6">
    <source>
        <dbReference type="Proteomes" id="UP000198977"/>
    </source>
</evidence>
<dbReference type="Proteomes" id="UP000198977">
    <property type="component" value="Unassembled WGS sequence"/>
</dbReference>
<keyword evidence="6" id="KW-1185">Reference proteome</keyword>
<dbReference type="PROSITE" id="PS50949">
    <property type="entry name" value="HTH_GNTR"/>
    <property type="match status" value="1"/>
</dbReference>
<reference evidence="5 6" key="1">
    <citation type="submission" date="2016-10" db="EMBL/GenBank/DDBJ databases">
        <authorList>
            <person name="de Groot N.N."/>
        </authorList>
    </citation>
    <scope>NUCLEOTIDE SEQUENCE [LARGE SCALE GENOMIC DNA]</scope>
    <source>
        <strain evidence="5 6">DSM 11443</strain>
    </source>
</reference>
<accession>A0A1I1WND3</accession>
<dbReference type="InterPro" id="IPR000524">
    <property type="entry name" value="Tscrpt_reg_HTH_GntR"/>
</dbReference>
<dbReference type="Gene3D" id="1.10.10.10">
    <property type="entry name" value="Winged helix-like DNA-binding domain superfamily/Winged helix DNA-binding domain"/>
    <property type="match status" value="1"/>
</dbReference>
<dbReference type="EMBL" id="FOMW01000004">
    <property type="protein sequence ID" value="SFD96481.1"/>
    <property type="molecule type" value="Genomic_DNA"/>
</dbReference>
<dbReference type="SMART" id="SM00345">
    <property type="entry name" value="HTH_GNTR"/>
    <property type="match status" value="1"/>
</dbReference>
<dbReference type="InterPro" id="IPR036390">
    <property type="entry name" value="WH_DNA-bd_sf"/>
</dbReference>
<dbReference type="PANTHER" id="PTHR43537">
    <property type="entry name" value="TRANSCRIPTIONAL REGULATOR, GNTR FAMILY"/>
    <property type="match status" value="1"/>
</dbReference>
<evidence type="ECO:0000256" key="3">
    <source>
        <dbReference type="ARBA" id="ARBA00023163"/>
    </source>
</evidence>
<evidence type="ECO:0000256" key="2">
    <source>
        <dbReference type="ARBA" id="ARBA00023125"/>
    </source>
</evidence>
<organism evidence="5 6">
    <name type="scientific">Sulfitobacter brevis</name>
    <dbReference type="NCBI Taxonomy" id="74348"/>
    <lineage>
        <taxon>Bacteria</taxon>
        <taxon>Pseudomonadati</taxon>
        <taxon>Pseudomonadota</taxon>
        <taxon>Alphaproteobacteria</taxon>
        <taxon>Rhodobacterales</taxon>
        <taxon>Roseobacteraceae</taxon>
        <taxon>Sulfitobacter</taxon>
    </lineage>
</organism>
<gene>
    <name evidence="5" type="ORF">SAMN04488523_10458</name>
</gene>
<dbReference type="STRING" id="74348.SAMN04488523_10458"/>
<dbReference type="Pfam" id="PF00392">
    <property type="entry name" value="GntR"/>
    <property type="match status" value="1"/>
</dbReference>
<name>A0A1I1WND3_9RHOB</name>
<protein>
    <submittedName>
        <fullName evidence="5">DNA-binding transcriptional regulator, FadR family</fullName>
    </submittedName>
</protein>
<evidence type="ECO:0000256" key="1">
    <source>
        <dbReference type="ARBA" id="ARBA00023015"/>
    </source>
</evidence>
<evidence type="ECO:0000313" key="5">
    <source>
        <dbReference type="EMBL" id="SFD96481.1"/>
    </source>
</evidence>
<dbReference type="InterPro" id="IPR008920">
    <property type="entry name" value="TF_FadR/GntR_C"/>
</dbReference>
<evidence type="ECO:0000259" key="4">
    <source>
        <dbReference type="PROSITE" id="PS50949"/>
    </source>
</evidence>
<dbReference type="PRINTS" id="PR00035">
    <property type="entry name" value="HTHGNTR"/>
</dbReference>
<dbReference type="InterPro" id="IPR011711">
    <property type="entry name" value="GntR_C"/>
</dbReference>
<sequence>MLPSVQALSETWGVSRTVMREALSRLSTEGLITSRQGVGVFVAADLPPQRLVFANDPSNAGLISILEIRLGLEAEAAGLAALRRTPQDIADMESALRTMEACFDDGDIEKSIAADLAFHRAIWLAARNPHFGQLFEFLSQFLLNNISASRRSSASVEGRAMDAQNEHSTIFSAIRLGDSAAARAAARQHVVNTTRRLDFQLALEAATDFSA</sequence>